<keyword evidence="7 14" id="KW-0915">Sodium</keyword>
<dbReference type="GO" id="GO:0140114">
    <property type="term" value="P:cellular detoxification of fluoride"/>
    <property type="evidence" value="ECO:0007669"/>
    <property type="project" value="UniProtKB-UniRule"/>
</dbReference>
<evidence type="ECO:0000256" key="1">
    <source>
        <dbReference type="ARBA" id="ARBA00004651"/>
    </source>
</evidence>
<evidence type="ECO:0000256" key="10">
    <source>
        <dbReference type="ARBA" id="ARBA00023303"/>
    </source>
</evidence>
<dbReference type="InterPro" id="IPR003691">
    <property type="entry name" value="FluC"/>
</dbReference>
<dbReference type="EMBL" id="AMSQ01000002">
    <property type="protein sequence ID" value="EKU50296.1"/>
    <property type="molecule type" value="Genomic_DNA"/>
</dbReference>
<keyword evidence="2 14" id="KW-0813">Transport</keyword>
<dbReference type="STRING" id="1229783.C273_01600"/>
<comment type="function">
    <text evidence="13 14">Fluoride-specific ion channel. Important for reducing fluoride concentration in the cell, thus reducing its toxicity.</text>
</comment>
<keyword evidence="5 14" id="KW-0479">Metal-binding</keyword>
<evidence type="ECO:0000256" key="13">
    <source>
        <dbReference type="ARBA" id="ARBA00049940"/>
    </source>
</evidence>
<evidence type="ECO:0000256" key="12">
    <source>
        <dbReference type="ARBA" id="ARBA00035585"/>
    </source>
</evidence>
<dbReference type="PATRIC" id="fig|1229783.3.peg.326"/>
<evidence type="ECO:0000256" key="14">
    <source>
        <dbReference type="HAMAP-Rule" id="MF_00454"/>
    </source>
</evidence>
<dbReference type="GO" id="GO:0046872">
    <property type="term" value="F:metal ion binding"/>
    <property type="evidence" value="ECO:0007669"/>
    <property type="project" value="UniProtKB-KW"/>
</dbReference>
<feature type="binding site" evidence="14">
    <location>
        <position position="71"/>
    </location>
    <ligand>
        <name>Na(+)</name>
        <dbReference type="ChEBI" id="CHEBI:29101"/>
        <note>structural</note>
    </ligand>
</feature>
<dbReference type="OrthoDB" id="9815830at2"/>
<feature type="binding site" evidence="14">
    <location>
        <position position="74"/>
    </location>
    <ligand>
        <name>Na(+)</name>
        <dbReference type="ChEBI" id="CHEBI:29101"/>
        <note>structural</note>
    </ligand>
</feature>
<keyword evidence="4 14" id="KW-0812">Transmembrane</keyword>
<gene>
    <name evidence="14" type="primary">fluC</name>
    <name evidence="14" type="synonym">crcB</name>
    <name evidence="15" type="ORF">C273_01600</name>
</gene>
<feature type="transmembrane region" description="Helical" evidence="14">
    <location>
        <begin position="64"/>
        <end position="84"/>
    </location>
</feature>
<keyword evidence="9 14" id="KW-0472">Membrane</keyword>
<dbReference type="PANTHER" id="PTHR28259">
    <property type="entry name" value="FLUORIDE EXPORT PROTEIN 1-RELATED"/>
    <property type="match status" value="1"/>
</dbReference>
<dbReference type="PANTHER" id="PTHR28259:SF16">
    <property type="entry name" value="FLUORIDE-SPECIFIC ION CHANNEL FLUC 2"/>
    <property type="match status" value="1"/>
</dbReference>
<evidence type="ECO:0000313" key="16">
    <source>
        <dbReference type="Proteomes" id="UP000009885"/>
    </source>
</evidence>
<comment type="similarity">
    <text evidence="11 14">Belongs to the fluoride channel Fluc/FEX (TC 1.A.43) family.</text>
</comment>
<keyword evidence="3 14" id="KW-1003">Cell membrane</keyword>
<comment type="catalytic activity">
    <reaction evidence="12">
        <text>fluoride(in) = fluoride(out)</text>
        <dbReference type="Rhea" id="RHEA:76159"/>
        <dbReference type="ChEBI" id="CHEBI:17051"/>
    </reaction>
    <physiologicalReaction direction="left-to-right" evidence="12">
        <dbReference type="Rhea" id="RHEA:76160"/>
    </physiologicalReaction>
</comment>
<feature type="transmembrane region" description="Helical" evidence="14">
    <location>
        <begin position="96"/>
        <end position="117"/>
    </location>
</feature>
<dbReference type="HAMAP" id="MF_00454">
    <property type="entry name" value="FluC"/>
    <property type="match status" value="1"/>
</dbReference>
<evidence type="ECO:0000256" key="8">
    <source>
        <dbReference type="ARBA" id="ARBA00023065"/>
    </source>
</evidence>
<dbReference type="GO" id="GO:0005886">
    <property type="term" value="C:plasma membrane"/>
    <property type="evidence" value="ECO:0007669"/>
    <property type="project" value="UniProtKB-SubCell"/>
</dbReference>
<accession>K9AW41</accession>
<dbReference type="AlphaFoldDB" id="K9AW41"/>
<comment type="activity regulation">
    <text evidence="14">Na(+) is not transported, but it plays an essential structural role and its presence is essential for fluoride channel function.</text>
</comment>
<reference evidence="15 16" key="1">
    <citation type="journal article" date="2013" name="Genome Announc.">
        <title>Genome Sequence of Staphylococcus massiliensis Strain S46, Isolated from the Surface of Healthy Human Skin.</title>
        <authorList>
            <person name="Srivastav R."/>
            <person name="Singh A."/>
            <person name="Jangir P.K."/>
            <person name="Kumari C."/>
            <person name="Muduli S."/>
            <person name="Sharma R."/>
        </authorList>
    </citation>
    <scope>NUCLEOTIDE SEQUENCE [LARGE SCALE GENOMIC DNA]</scope>
    <source>
        <strain evidence="15 16">S46</strain>
    </source>
</reference>
<evidence type="ECO:0000256" key="2">
    <source>
        <dbReference type="ARBA" id="ARBA00022448"/>
    </source>
</evidence>
<keyword evidence="16" id="KW-1185">Reference proteome</keyword>
<evidence type="ECO:0000256" key="11">
    <source>
        <dbReference type="ARBA" id="ARBA00035120"/>
    </source>
</evidence>
<name>K9AW41_9STAP</name>
<feature type="transmembrane region" description="Helical" evidence="14">
    <location>
        <begin position="34"/>
        <end position="52"/>
    </location>
</feature>
<dbReference type="Proteomes" id="UP000009885">
    <property type="component" value="Unassembled WGS sequence"/>
</dbReference>
<dbReference type="Pfam" id="PF02537">
    <property type="entry name" value="CRCB"/>
    <property type="match status" value="1"/>
</dbReference>
<dbReference type="GO" id="GO:0062054">
    <property type="term" value="F:fluoride channel activity"/>
    <property type="evidence" value="ECO:0007669"/>
    <property type="project" value="UniProtKB-UniRule"/>
</dbReference>
<organism evidence="15 16">
    <name type="scientific">Staphylococcus massiliensis S46</name>
    <dbReference type="NCBI Taxonomy" id="1229783"/>
    <lineage>
        <taxon>Bacteria</taxon>
        <taxon>Bacillati</taxon>
        <taxon>Bacillota</taxon>
        <taxon>Bacilli</taxon>
        <taxon>Bacillales</taxon>
        <taxon>Staphylococcaceae</taxon>
        <taxon>Staphylococcus</taxon>
    </lineage>
</organism>
<evidence type="ECO:0000256" key="7">
    <source>
        <dbReference type="ARBA" id="ARBA00023053"/>
    </source>
</evidence>
<evidence type="ECO:0000313" key="15">
    <source>
        <dbReference type="EMBL" id="EKU50296.1"/>
    </source>
</evidence>
<keyword evidence="8 14" id="KW-0406">Ion transport</keyword>
<keyword evidence="6 14" id="KW-1133">Transmembrane helix</keyword>
<keyword evidence="10 14" id="KW-0407">Ion channel</keyword>
<evidence type="ECO:0000256" key="3">
    <source>
        <dbReference type="ARBA" id="ARBA00022475"/>
    </source>
</evidence>
<sequence length="118" mass="13003">MIKILLVLLGGGVGAVLRGLITNLFKKSFPKVTFPLATTVVNLVGCFLIGYISQFDLNDSLKTLIVTGMLGGLTTFSTMMYELIQMLNDDNKPSPYFYIYALVQFVLGLLCCLLGYYV</sequence>
<evidence type="ECO:0000256" key="6">
    <source>
        <dbReference type="ARBA" id="ARBA00022989"/>
    </source>
</evidence>
<comment type="subcellular location">
    <subcellularLocation>
        <location evidence="1 14">Cell membrane</location>
        <topology evidence="1 14">Multi-pass membrane protein</topology>
    </subcellularLocation>
</comment>
<proteinExistence type="inferred from homology"/>
<evidence type="ECO:0000256" key="5">
    <source>
        <dbReference type="ARBA" id="ARBA00022723"/>
    </source>
</evidence>
<dbReference type="eggNOG" id="COG0239">
    <property type="taxonomic scope" value="Bacteria"/>
</dbReference>
<dbReference type="RefSeq" id="WP_009382053.1">
    <property type="nucleotide sequence ID" value="NZ_AMSQ01000002.1"/>
</dbReference>
<evidence type="ECO:0000256" key="4">
    <source>
        <dbReference type="ARBA" id="ARBA00022692"/>
    </source>
</evidence>
<comment type="caution">
    <text evidence="15">The sequence shown here is derived from an EMBL/GenBank/DDBJ whole genome shotgun (WGS) entry which is preliminary data.</text>
</comment>
<protein>
    <recommendedName>
        <fullName evidence="14">Fluoride-specific ion channel FluC</fullName>
    </recommendedName>
</protein>
<evidence type="ECO:0000256" key="9">
    <source>
        <dbReference type="ARBA" id="ARBA00023136"/>
    </source>
</evidence>